<dbReference type="Proteomes" id="UP000199199">
    <property type="component" value="Unassembled WGS sequence"/>
</dbReference>
<sequence length="64" mass="6854">MISAMADEETNENTPLLVLSVCTFTLGFFGAILLDGWPGIVLVVIAVTSFFIASTITLRFLATT</sequence>
<keyword evidence="3" id="KW-1185">Reference proteome</keyword>
<keyword evidence="1" id="KW-0812">Transmembrane</keyword>
<accession>A0A1I6RVX3</accession>
<evidence type="ECO:0000313" key="2">
    <source>
        <dbReference type="EMBL" id="SFS68859.1"/>
    </source>
</evidence>
<evidence type="ECO:0000256" key="1">
    <source>
        <dbReference type="SAM" id="Phobius"/>
    </source>
</evidence>
<name>A0A1I6RVX3_9EURY</name>
<proteinExistence type="predicted"/>
<dbReference type="AlphaFoldDB" id="A0A1I6RVX3"/>
<dbReference type="EMBL" id="FOZS01000002">
    <property type="protein sequence ID" value="SFS68859.1"/>
    <property type="molecule type" value="Genomic_DNA"/>
</dbReference>
<keyword evidence="1" id="KW-1133">Transmembrane helix</keyword>
<gene>
    <name evidence="2" type="ORF">SAMN04488556_2227</name>
</gene>
<evidence type="ECO:0000313" key="3">
    <source>
        <dbReference type="Proteomes" id="UP000199199"/>
    </source>
</evidence>
<feature type="transmembrane region" description="Helical" evidence="1">
    <location>
        <begin position="16"/>
        <end position="34"/>
    </location>
</feature>
<feature type="transmembrane region" description="Helical" evidence="1">
    <location>
        <begin position="40"/>
        <end position="62"/>
    </location>
</feature>
<protein>
    <submittedName>
        <fullName evidence="2">Uncharacterized protein</fullName>
    </submittedName>
</protein>
<organism evidence="2 3">
    <name type="scientific">Halostagnicola kamekurae</name>
    <dbReference type="NCBI Taxonomy" id="619731"/>
    <lineage>
        <taxon>Archaea</taxon>
        <taxon>Methanobacteriati</taxon>
        <taxon>Methanobacteriota</taxon>
        <taxon>Stenosarchaea group</taxon>
        <taxon>Halobacteria</taxon>
        <taxon>Halobacteriales</taxon>
        <taxon>Natrialbaceae</taxon>
        <taxon>Halostagnicola</taxon>
    </lineage>
</organism>
<reference evidence="3" key="1">
    <citation type="submission" date="2016-10" db="EMBL/GenBank/DDBJ databases">
        <authorList>
            <person name="Varghese N."/>
            <person name="Submissions S."/>
        </authorList>
    </citation>
    <scope>NUCLEOTIDE SEQUENCE [LARGE SCALE GENOMIC DNA]</scope>
    <source>
        <strain evidence="3">DSM 22427</strain>
    </source>
</reference>
<keyword evidence="1" id="KW-0472">Membrane</keyword>